<protein>
    <submittedName>
        <fullName evidence="4">GNAT family N-acetyltransferase</fullName>
    </submittedName>
</protein>
<comment type="caution">
    <text evidence="4">The sequence shown here is derived from an EMBL/GenBank/DDBJ whole genome shotgun (WGS) entry which is preliminary data.</text>
</comment>
<accession>A0A6B2JMT8</accession>
<dbReference type="GO" id="GO:0016747">
    <property type="term" value="F:acyltransferase activity, transferring groups other than amino-acyl groups"/>
    <property type="evidence" value="ECO:0007669"/>
    <property type="project" value="InterPro"/>
</dbReference>
<evidence type="ECO:0000256" key="2">
    <source>
        <dbReference type="ARBA" id="ARBA00023315"/>
    </source>
</evidence>
<reference evidence="4 5" key="1">
    <citation type="submission" date="2020-02" db="EMBL/GenBank/DDBJ databases">
        <title>Pseudoroseicyclus tamarix, sp. nov., isolated from offshore sediment of a Tamarix chinensis forest.</title>
        <authorList>
            <person name="Gai Y."/>
        </authorList>
    </citation>
    <scope>NUCLEOTIDE SEQUENCE [LARGE SCALE GENOMIC DNA]</scope>
    <source>
        <strain evidence="4 5">CLL3-39</strain>
    </source>
</reference>
<dbReference type="Gene3D" id="3.40.630.30">
    <property type="match status" value="1"/>
</dbReference>
<evidence type="ECO:0000256" key="1">
    <source>
        <dbReference type="ARBA" id="ARBA00022679"/>
    </source>
</evidence>
<dbReference type="CDD" id="cd04301">
    <property type="entry name" value="NAT_SF"/>
    <property type="match status" value="1"/>
</dbReference>
<name>A0A6B2JMT8_9RHOB</name>
<dbReference type="RefSeq" id="WP_163889898.1">
    <property type="nucleotide sequence ID" value="NZ_JAAFYS010000001.1"/>
</dbReference>
<evidence type="ECO:0000313" key="4">
    <source>
        <dbReference type="EMBL" id="NDU99976.1"/>
    </source>
</evidence>
<dbReference type="AlphaFoldDB" id="A0A6B2JMT8"/>
<dbReference type="InterPro" id="IPR016181">
    <property type="entry name" value="Acyl_CoA_acyltransferase"/>
</dbReference>
<keyword evidence="1 4" id="KW-0808">Transferase</keyword>
<dbReference type="PROSITE" id="PS51186">
    <property type="entry name" value="GNAT"/>
    <property type="match status" value="1"/>
</dbReference>
<dbReference type="PANTHER" id="PTHR43877:SF2">
    <property type="entry name" value="AMINOALKYLPHOSPHONATE N-ACETYLTRANSFERASE-RELATED"/>
    <property type="match status" value="1"/>
</dbReference>
<sequence>MTMPDTAPAGLSVRRLGPADVIAYRHVRLESLREHPGAYGTTFADMANAPHAAFAERLEKAVIFGLYTSHGLEGLMCLSRERGSNAAHRATITQVYVREALRGQGAASMLLDTLVEEARAMGILQLELSVAETNPRAHDFYTRRGFVRIGVIPRALRPEGEFTDEILLMRRLD</sequence>
<dbReference type="PANTHER" id="PTHR43877">
    <property type="entry name" value="AMINOALKYLPHOSPHONATE N-ACETYLTRANSFERASE-RELATED-RELATED"/>
    <property type="match status" value="1"/>
</dbReference>
<evidence type="ECO:0000259" key="3">
    <source>
        <dbReference type="PROSITE" id="PS51186"/>
    </source>
</evidence>
<dbReference type="Pfam" id="PF00583">
    <property type="entry name" value="Acetyltransf_1"/>
    <property type="match status" value="1"/>
</dbReference>
<dbReference type="SUPFAM" id="SSF55729">
    <property type="entry name" value="Acyl-CoA N-acyltransferases (Nat)"/>
    <property type="match status" value="1"/>
</dbReference>
<organism evidence="4 5">
    <name type="scientific">Pseudoroseicyclus tamaricis</name>
    <dbReference type="NCBI Taxonomy" id="2705421"/>
    <lineage>
        <taxon>Bacteria</taxon>
        <taxon>Pseudomonadati</taxon>
        <taxon>Pseudomonadota</taxon>
        <taxon>Alphaproteobacteria</taxon>
        <taxon>Rhodobacterales</taxon>
        <taxon>Paracoccaceae</taxon>
        <taxon>Pseudoroseicyclus</taxon>
    </lineage>
</organism>
<dbReference type="EMBL" id="JAAGAB010000001">
    <property type="protein sequence ID" value="NDU99976.1"/>
    <property type="molecule type" value="Genomic_DNA"/>
</dbReference>
<keyword evidence="5" id="KW-1185">Reference proteome</keyword>
<feature type="domain" description="N-acetyltransferase" evidence="3">
    <location>
        <begin position="11"/>
        <end position="173"/>
    </location>
</feature>
<proteinExistence type="predicted"/>
<dbReference type="Proteomes" id="UP000474757">
    <property type="component" value="Unassembled WGS sequence"/>
</dbReference>
<keyword evidence="2" id="KW-0012">Acyltransferase</keyword>
<dbReference type="InterPro" id="IPR050832">
    <property type="entry name" value="Bact_Acetyltransf"/>
</dbReference>
<dbReference type="InterPro" id="IPR000182">
    <property type="entry name" value="GNAT_dom"/>
</dbReference>
<evidence type="ECO:0000313" key="5">
    <source>
        <dbReference type="Proteomes" id="UP000474757"/>
    </source>
</evidence>
<gene>
    <name evidence="4" type="ORF">GZA08_03195</name>
</gene>